<dbReference type="GO" id="GO:0003690">
    <property type="term" value="F:double-stranded DNA binding"/>
    <property type="evidence" value="ECO:0007669"/>
    <property type="project" value="TreeGrafter"/>
</dbReference>
<reference evidence="3" key="1">
    <citation type="submission" date="2017-02" db="UniProtKB">
        <authorList>
            <consortium name="WormBaseParasite"/>
        </authorList>
    </citation>
    <scope>IDENTIFICATION</scope>
</reference>
<dbReference type="GO" id="GO:0000014">
    <property type="term" value="F:single-stranded DNA endodeoxyribonuclease activity"/>
    <property type="evidence" value="ECO:0007669"/>
    <property type="project" value="TreeGrafter"/>
</dbReference>
<dbReference type="GO" id="GO:0006303">
    <property type="term" value="P:double-strand break repair via nonhomologous end joining"/>
    <property type="evidence" value="ECO:0007669"/>
    <property type="project" value="TreeGrafter"/>
</dbReference>
<dbReference type="Gene3D" id="3.30.420.10">
    <property type="entry name" value="Ribonuclease H-like superfamily/Ribonuclease H"/>
    <property type="match status" value="1"/>
</dbReference>
<dbReference type="GO" id="GO:0031297">
    <property type="term" value="P:replication fork processing"/>
    <property type="evidence" value="ECO:0007669"/>
    <property type="project" value="TreeGrafter"/>
</dbReference>
<dbReference type="AlphaFoldDB" id="A0A0N5BH76"/>
<dbReference type="GO" id="GO:0015074">
    <property type="term" value="P:DNA integration"/>
    <property type="evidence" value="ECO:0007669"/>
    <property type="project" value="TreeGrafter"/>
</dbReference>
<dbReference type="GO" id="GO:0000729">
    <property type="term" value="P:DNA double-strand break processing"/>
    <property type="evidence" value="ECO:0007669"/>
    <property type="project" value="TreeGrafter"/>
</dbReference>
<dbReference type="InterPro" id="IPR041426">
    <property type="entry name" value="Mos1_HTH"/>
</dbReference>
<organism evidence="2 3">
    <name type="scientific">Strongyloides papillosus</name>
    <name type="common">Intestinal threadworm</name>
    <dbReference type="NCBI Taxonomy" id="174720"/>
    <lineage>
        <taxon>Eukaryota</taxon>
        <taxon>Metazoa</taxon>
        <taxon>Ecdysozoa</taxon>
        <taxon>Nematoda</taxon>
        <taxon>Chromadorea</taxon>
        <taxon>Rhabditida</taxon>
        <taxon>Tylenchina</taxon>
        <taxon>Panagrolaimomorpha</taxon>
        <taxon>Strongyloidoidea</taxon>
        <taxon>Strongyloididae</taxon>
        <taxon>Strongyloides</taxon>
    </lineage>
</organism>
<dbReference type="Pfam" id="PF01359">
    <property type="entry name" value="Transposase_1"/>
    <property type="match status" value="1"/>
</dbReference>
<dbReference type="GO" id="GO:0044547">
    <property type="term" value="F:DNA topoisomerase binding"/>
    <property type="evidence" value="ECO:0007669"/>
    <property type="project" value="TreeGrafter"/>
</dbReference>
<dbReference type="WBParaSite" id="SPAL_0000532100.1">
    <property type="protein sequence ID" value="SPAL_0000532100.1"/>
    <property type="gene ID" value="SPAL_0000532100"/>
</dbReference>
<dbReference type="GO" id="GO:0046975">
    <property type="term" value="F:histone H3K36 methyltransferase activity"/>
    <property type="evidence" value="ECO:0007669"/>
    <property type="project" value="TreeGrafter"/>
</dbReference>
<evidence type="ECO:0000259" key="1">
    <source>
        <dbReference type="Pfam" id="PF17906"/>
    </source>
</evidence>
<dbReference type="STRING" id="174720.A0A0N5BH76"/>
<dbReference type="GO" id="GO:0035861">
    <property type="term" value="C:site of double-strand break"/>
    <property type="evidence" value="ECO:0007669"/>
    <property type="project" value="TreeGrafter"/>
</dbReference>
<evidence type="ECO:0000313" key="3">
    <source>
        <dbReference type="WBParaSite" id="SPAL_0000532100.1"/>
    </source>
</evidence>
<keyword evidence="2" id="KW-1185">Reference proteome</keyword>
<dbReference type="Gene3D" id="1.10.10.1450">
    <property type="match status" value="1"/>
</dbReference>
<dbReference type="Gene3D" id="1.10.10.10">
    <property type="entry name" value="Winged helix-like DNA-binding domain superfamily/Winged helix DNA-binding domain"/>
    <property type="match status" value="1"/>
</dbReference>
<dbReference type="PANTHER" id="PTHR46060">
    <property type="entry name" value="MARINER MOS1 TRANSPOSASE-LIKE PROTEIN"/>
    <property type="match status" value="1"/>
</dbReference>
<dbReference type="Pfam" id="PF17906">
    <property type="entry name" value="HTH_48"/>
    <property type="match status" value="1"/>
</dbReference>
<dbReference type="Proteomes" id="UP000046392">
    <property type="component" value="Unplaced"/>
</dbReference>
<feature type="domain" description="Mos1 transposase HTH" evidence="1">
    <location>
        <begin position="8"/>
        <end position="57"/>
    </location>
</feature>
<accession>A0A0N5BH76</accession>
<dbReference type="GO" id="GO:0005634">
    <property type="term" value="C:nucleus"/>
    <property type="evidence" value="ECO:0007669"/>
    <property type="project" value="TreeGrafter"/>
</dbReference>
<dbReference type="GO" id="GO:0044774">
    <property type="term" value="P:mitotic DNA integrity checkpoint signaling"/>
    <property type="evidence" value="ECO:0007669"/>
    <property type="project" value="TreeGrafter"/>
</dbReference>
<sequence length="209" mass="24769">MECQVDKKQHFRHLLLFAFNRGQRVAEAVREICSVYGEDAIGWSTAKDWYRKFRNGNFDLQDSPRTGRPSSFDEERLTDLLREDNRQTCRKLSEKMNCGLGTISRHLTSIGYEQKFGVWLPHHLTEKNKEKRLTIAAQHLARHRATRGHKERFLHRIVTGDEKWCLYVNWNQRKQWVKPGSTPNPRVKPDPHPKKTMICVFWDFQGMIH</sequence>
<dbReference type="InterPro" id="IPR001888">
    <property type="entry name" value="Transposase_1"/>
</dbReference>
<dbReference type="GO" id="GO:0000793">
    <property type="term" value="C:condensed chromosome"/>
    <property type="evidence" value="ECO:0007669"/>
    <property type="project" value="TreeGrafter"/>
</dbReference>
<dbReference type="InterPro" id="IPR052709">
    <property type="entry name" value="Transposase-MT_Hybrid"/>
</dbReference>
<name>A0A0N5BH76_STREA</name>
<dbReference type="InterPro" id="IPR036388">
    <property type="entry name" value="WH-like_DNA-bd_sf"/>
</dbReference>
<dbReference type="PANTHER" id="PTHR46060:SF2">
    <property type="entry name" value="HISTONE-LYSINE N-METHYLTRANSFERASE SETMAR"/>
    <property type="match status" value="1"/>
</dbReference>
<proteinExistence type="predicted"/>
<dbReference type="InterPro" id="IPR036397">
    <property type="entry name" value="RNaseH_sf"/>
</dbReference>
<evidence type="ECO:0000313" key="2">
    <source>
        <dbReference type="Proteomes" id="UP000046392"/>
    </source>
</evidence>
<dbReference type="GO" id="GO:0042800">
    <property type="term" value="F:histone H3K4 methyltransferase activity"/>
    <property type="evidence" value="ECO:0007669"/>
    <property type="project" value="TreeGrafter"/>
</dbReference>
<dbReference type="GO" id="GO:0003697">
    <property type="term" value="F:single-stranded DNA binding"/>
    <property type="evidence" value="ECO:0007669"/>
    <property type="project" value="TreeGrafter"/>
</dbReference>
<protein>
    <submittedName>
        <fullName evidence="3">HTH_48 domain-containing protein</fullName>
    </submittedName>
</protein>